<protein>
    <submittedName>
        <fullName evidence="1">Uncharacterized protein</fullName>
    </submittedName>
</protein>
<name>A0A820KZR0_9BILA</name>
<dbReference type="EMBL" id="CAJOBD010048831">
    <property type="protein sequence ID" value="CAF4345059.1"/>
    <property type="molecule type" value="Genomic_DNA"/>
</dbReference>
<dbReference type="AlphaFoldDB" id="A0A820KZR0"/>
<accession>A0A820KZR0</accession>
<dbReference type="Proteomes" id="UP000663836">
    <property type="component" value="Unassembled WGS sequence"/>
</dbReference>
<gene>
    <name evidence="1" type="ORF">JBS370_LOCUS41755</name>
</gene>
<organism evidence="1 2">
    <name type="scientific">Rotaria sordida</name>
    <dbReference type="NCBI Taxonomy" id="392033"/>
    <lineage>
        <taxon>Eukaryota</taxon>
        <taxon>Metazoa</taxon>
        <taxon>Spiralia</taxon>
        <taxon>Gnathifera</taxon>
        <taxon>Rotifera</taxon>
        <taxon>Eurotatoria</taxon>
        <taxon>Bdelloidea</taxon>
        <taxon>Philodinida</taxon>
        <taxon>Philodinidae</taxon>
        <taxon>Rotaria</taxon>
    </lineage>
</organism>
<evidence type="ECO:0000313" key="1">
    <source>
        <dbReference type="EMBL" id="CAF4345059.1"/>
    </source>
</evidence>
<comment type="caution">
    <text evidence="1">The sequence shown here is derived from an EMBL/GenBank/DDBJ whole genome shotgun (WGS) entry which is preliminary data.</text>
</comment>
<feature type="non-terminal residue" evidence="1">
    <location>
        <position position="1"/>
    </location>
</feature>
<reference evidence="1" key="1">
    <citation type="submission" date="2021-02" db="EMBL/GenBank/DDBJ databases">
        <authorList>
            <person name="Nowell W R."/>
        </authorList>
    </citation>
    <scope>NUCLEOTIDE SEQUENCE</scope>
</reference>
<evidence type="ECO:0000313" key="2">
    <source>
        <dbReference type="Proteomes" id="UP000663836"/>
    </source>
</evidence>
<sequence length="135" mass="15694">ISEIISSSEPVVLIYGSPADILHATLSLLVPSLFAFDLKSLENIVNLSPQMNQLYLHRYFLVLLQSIDETIFHQLQSNHRIIRIYKKQNSIEQNFKELNQMTNSFKQLILDITNDIIQFLTHEGEKQLKLERISL</sequence>
<feature type="non-terminal residue" evidence="1">
    <location>
        <position position="135"/>
    </location>
</feature>
<proteinExistence type="predicted"/>